<comment type="caution">
    <text evidence="4">The sequence shown here is derived from an EMBL/GenBank/DDBJ whole genome shotgun (WGS) entry which is preliminary data.</text>
</comment>
<comment type="subcellular location">
    <subcellularLocation>
        <location evidence="1">Periplasm</location>
    </subcellularLocation>
</comment>
<dbReference type="AlphaFoldDB" id="A0A085TT06"/>
<feature type="signal peptide" evidence="3">
    <location>
        <begin position="1"/>
        <end position="25"/>
    </location>
</feature>
<dbReference type="OrthoDB" id="9811951at2"/>
<dbReference type="Proteomes" id="UP000028607">
    <property type="component" value="Unassembled WGS sequence"/>
</dbReference>
<organism evidence="4 5">
    <name type="scientific">Thioclava atlantica</name>
    <dbReference type="NCBI Taxonomy" id="1317124"/>
    <lineage>
        <taxon>Bacteria</taxon>
        <taxon>Pseudomonadati</taxon>
        <taxon>Pseudomonadota</taxon>
        <taxon>Alphaproteobacteria</taxon>
        <taxon>Rhodobacterales</taxon>
        <taxon>Paracoccaceae</taxon>
        <taxon>Thioclava</taxon>
    </lineage>
</organism>
<accession>A0A085TT06</accession>
<dbReference type="SUPFAM" id="SSF53850">
    <property type="entry name" value="Periplasmic binding protein-like II"/>
    <property type="match status" value="1"/>
</dbReference>
<evidence type="ECO:0000256" key="2">
    <source>
        <dbReference type="ARBA" id="ARBA00008520"/>
    </source>
</evidence>
<comment type="similarity">
    <text evidence="2">Belongs to the bacterial solute-binding protein 1 family.</text>
</comment>
<dbReference type="PANTHER" id="PTHR43649:SF12">
    <property type="entry name" value="DIACETYLCHITOBIOSE BINDING PROTEIN DASA"/>
    <property type="match status" value="1"/>
</dbReference>
<evidence type="ECO:0000313" key="5">
    <source>
        <dbReference type="Proteomes" id="UP000028607"/>
    </source>
</evidence>
<protein>
    <submittedName>
        <fullName evidence="4">Family 1 extracellular solute-binding protein</fullName>
    </submittedName>
</protein>
<dbReference type="PANTHER" id="PTHR43649">
    <property type="entry name" value="ARABINOSE-BINDING PROTEIN-RELATED"/>
    <property type="match status" value="1"/>
</dbReference>
<dbReference type="eggNOG" id="COG1653">
    <property type="taxonomic scope" value="Bacteria"/>
</dbReference>
<feature type="chain" id="PRO_5001797389" evidence="3">
    <location>
        <begin position="26"/>
        <end position="417"/>
    </location>
</feature>
<dbReference type="InterPro" id="IPR006059">
    <property type="entry name" value="SBP"/>
</dbReference>
<dbReference type="GO" id="GO:0042597">
    <property type="term" value="C:periplasmic space"/>
    <property type="evidence" value="ECO:0007669"/>
    <property type="project" value="UniProtKB-SubCell"/>
</dbReference>
<reference evidence="5" key="1">
    <citation type="submission" date="2013-04" db="EMBL/GenBank/DDBJ databases">
        <title>Thioclava sp. 13D2W-2 Genome Sequencing.</title>
        <authorList>
            <person name="Lai Q."/>
            <person name="Li G."/>
            <person name="Shao Z."/>
        </authorList>
    </citation>
    <scope>NUCLEOTIDE SEQUENCE [LARGE SCALE GENOMIC DNA]</scope>
    <source>
        <strain evidence="5">13D2W-2</strain>
    </source>
</reference>
<dbReference type="InterPro" id="IPR050490">
    <property type="entry name" value="Bact_solute-bd_prot1"/>
</dbReference>
<keyword evidence="5" id="KW-1185">Reference proteome</keyword>
<dbReference type="Gene3D" id="3.40.190.10">
    <property type="entry name" value="Periplasmic binding protein-like II"/>
    <property type="match status" value="2"/>
</dbReference>
<proteinExistence type="inferred from homology"/>
<reference evidence="4 5" key="2">
    <citation type="journal article" date="2015" name="Antonie Van Leeuwenhoek">
        <title>Thioclava indica sp. nov., isolated from surface seawater of the Indian Ocean.</title>
        <authorList>
            <person name="Liu Y."/>
            <person name="Lai Q."/>
            <person name="Du J."/>
            <person name="Xu H."/>
            <person name="Jiang L."/>
            <person name="Shao Z."/>
        </authorList>
    </citation>
    <scope>NUCLEOTIDE SEQUENCE [LARGE SCALE GENOMIC DNA]</scope>
    <source>
        <strain evidence="4 5">13D2W-2</strain>
    </source>
</reference>
<dbReference type="EMBL" id="AQRC01000014">
    <property type="protein sequence ID" value="KFE33853.1"/>
    <property type="molecule type" value="Genomic_DNA"/>
</dbReference>
<name>A0A085TT06_9RHOB</name>
<dbReference type="Pfam" id="PF01547">
    <property type="entry name" value="SBP_bac_1"/>
    <property type="match status" value="1"/>
</dbReference>
<dbReference type="STRING" id="1317124.DW2_15345"/>
<dbReference type="PATRIC" id="fig|1317124.6.peg.3083"/>
<evidence type="ECO:0000313" key="4">
    <source>
        <dbReference type="EMBL" id="KFE33853.1"/>
    </source>
</evidence>
<dbReference type="InterPro" id="IPR006311">
    <property type="entry name" value="TAT_signal"/>
</dbReference>
<dbReference type="PROSITE" id="PS51318">
    <property type="entry name" value="TAT"/>
    <property type="match status" value="1"/>
</dbReference>
<evidence type="ECO:0000256" key="3">
    <source>
        <dbReference type="SAM" id="SignalP"/>
    </source>
</evidence>
<keyword evidence="3" id="KW-0732">Signal</keyword>
<gene>
    <name evidence="4" type="ORF">DW2_15345</name>
</gene>
<evidence type="ECO:0000256" key="1">
    <source>
        <dbReference type="ARBA" id="ARBA00004418"/>
    </source>
</evidence>
<dbReference type="RefSeq" id="WP_038147948.1">
    <property type="nucleotide sequence ID" value="NZ_AQRC01000014.1"/>
</dbReference>
<sequence>MKRRSFLAALGAANLAAAMPRVAFAADNQLSVLLPPWGTLPKAMSDRFTKETGIALQIQTMGWDDIRTKVVTSMVANTAPADGVEFDWSWVGQFGAAGWFESLDDLVPAETVADIPTAKIFQYDGNLLAIPYNNDFRILIYNKAHLEQAGVAAAPKTPDEMLEAARAVKKAGIAKFPIGIPLSATEGTSTAWYLMTMAFGGDLFDADFNPLFTDPNSGGYKALAFILTALQEGLIDPAATGLKDTQVQELFQTGEITFDVAGWAGNLAVYSDPEKSKIADQVAAGLMPSTEGKSRTFGLPEAVGIPSIAANKEAAATFINWIAKPENEIEIYSSLGDLPPRLSVLEQLNSEGKLFAGDVLIEQSKTTEPLFKQGTPGWYPQFSSAVCSTINAAAKGQYGVEEAIAEIASQAKKAMDR</sequence>